<feature type="signal peptide" evidence="17">
    <location>
        <begin position="1"/>
        <end position="24"/>
    </location>
</feature>
<dbReference type="PROSITE" id="PS01156">
    <property type="entry name" value="TONB_DEPENDENT_REC_2"/>
    <property type="match status" value="1"/>
</dbReference>
<evidence type="ECO:0000259" key="19">
    <source>
        <dbReference type="Pfam" id="PF07715"/>
    </source>
</evidence>
<dbReference type="AlphaFoldDB" id="Q5P2V7"/>
<evidence type="ECO:0000256" key="3">
    <source>
        <dbReference type="ARBA" id="ARBA00022448"/>
    </source>
</evidence>
<evidence type="ECO:0000256" key="11">
    <source>
        <dbReference type="ARBA" id="ARBA00023136"/>
    </source>
</evidence>
<keyword evidence="7 17" id="KW-0732">Signal</keyword>
<keyword evidence="8" id="KW-0408">Iron</keyword>
<protein>
    <submittedName>
        <fullName evidence="20">TonB-dependent receptor</fullName>
    </submittedName>
</protein>
<dbReference type="SUPFAM" id="SSF56935">
    <property type="entry name" value="Porins"/>
    <property type="match status" value="1"/>
</dbReference>
<dbReference type="KEGG" id="eba:ebA3937"/>
<dbReference type="InterPro" id="IPR010917">
    <property type="entry name" value="TonB_rcpt_CS"/>
</dbReference>
<evidence type="ECO:0000256" key="16">
    <source>
        <dbReference type="RuleBase" id="RU003357"/>
    </source>
</evidence>
<evidence type="ECO:0000256" key="6">
    <source>
        <dbReference type="ARBA" id="ARBA00022692"/>
    </source>
</evidence>
<dbReference type="Pfam" id="PF07715">
    <property type="entry name" value="Plug"/>
    <property type="match status" value="1"/>
</dbReference>
<dbReference type="Proteomes" id="UP000006552">
    <property type="component" value="Chromosome"/>
</dbReference>
<dbReference type="EMBL" id="CR555306">
    <property type="protein sequence ID" value="CAI08357.1"/>
    <property type="molecule type" value="Genomic_DNA"/>
</dbReference>
<reference evidence="20 21" key="1">
    <citation type="journal article" date="2005" name="Arch. Microbiol.">
        <title>The genome sequence of an anaerobic aromatic-degrading denitrifying bacterium, strain EbN1.</title>
        <authorList>
            <person name="Rabus R."/>
            <person name="Kube M."/>
            <person name="Heider J."/>
            <person name="Beck A."/>
            <person name="Heitmann K."/>
            <person name="Widdel F."/>
            <person name="Reinhardt R."/>
        </authorList>
    </citation>
    <scope>NUCLEOTIDE SEQUENCE [LARGE SCALE GENOMIC DNA]</scope>
    <source>
        <strain evidence="20 21">EbN1</strain>
    </source>
</reference>
<proteinExistence type="inferred from homology"/>
<keyword evidence="9" id="KW-0406">Ion transport</keyword>
<evidence type="ECO:0000259" key="18">
    <source>
        <dbReference type="Pfam" id="PF00593"/>
    </source>
</evidence>
<comment type="similarity">
    <text evidence="2 14 16">Belongs to the TonB-dependent receptor family.</text>
</comment>
<comment type="subcellular location">
    <subcellularLocation>
        <location evidence="1 14">Cell outer membrane</location>
        <topology evidence="1 14">Multi-pass membrane protein</topology>
    </subcellularLocation>
</comment>
<keyword evidence="4 14" id="KW-1134">Transmembrane beta strand</keyword>
<evidence type="ECO:0000256" key="17">
    <source>
        <dbReference type="SAM" id="SignalP"/>
    </source>
</evidence>
<evidence type="ECO:0000256" key="8">
    <source>
        <dbReference type="ARBA" id="ARBA00023004"/>
    </source>
</evidence>
<keyword evidence="5" id="KW-0410">Iron transport</keyword>
<sequence length="699" mass="76509">MRLKPLARLIPAAALFATHGSVLAADQQLEAVEVFASDSAWRAGSIGVGTFRDTPAKEVPMTVNIVDRDLLDAQQANSLYEALKNTAGVTRAQLGATAYDNLSIRGLLVENRSNYRLNGGLPIVNLIDLPLENKERVEVLKGVGGLYYGFVPPSGIINLVTKRADSTPVTAVQLSTDDNGSAVVGLDVGRRFGSEGQFGARVNIVGGELESAVEDADGDRRLVAGAFDWNVTDRWLLKLDVEDITKDVVEQSSILALRPVNGEIPLPRIPNPEKLIAPDWANYDAEEQNVQLRSDFALNDNWIWTVEAGRSRLERDRNFSQMLNYDVATGEGTLQIFRGQDQEFINRNARTELAGRVETGPVRHDLTVGYARNVLSQSLGNTVTVNVAQNLYNPRDIPDTPVTHGANARHSHTYDRGWYVFDRAALGDWLLIAGARGSEFEFEHATDNRQDYTKRKVSPTVAAVWKLTPATNLYAGYLEGLEDGGIARPTALNAGTSLEPLVTRQWEGGVKTDWGGVQTNAALFQIERPMNGEINNIYQRLGEARLRGVELSAGGQISPRWGIFSSMQWIDAEFTKAENDQSIVGNRPANTPEVTASLFVEHRLAAIPGLALSAGAYYTGEREVNPQNQAEVNAYTRYDVGARYRTKVASNQLDLVATVENVTDKRYWAAAGDSKVNSNSALLAVGMPRTLRLSAKLSF</sequence>
<dbReference type="InterPro" id="IPR037066">
    <property type="entry name" value="Plug_dom_sf"/>
</dbReference>
<dbReference type="PANTHER" id="PTHR32552">
    <property type="entry name" value="FERRICHROME IRON RECEPTOR-RELATED"/>
    <property type="match status" value="1"/>
</dbReference>
<gene>
    <name evidence="20" type="ORF">ebA3937</name>
</gene>
<dbReference type="InterPro" id="IPR000531">
    <property type="entry name" value="Beta-barrel_TonB"/>
</dbReference>
<dbReference type="HOGENOM" id="CLU_008287_22_1_4"/>
<dbReference type="Gene3D" id="2.170.130.10">
    <property type="entry name" value="TonB-dependent receptor, plug domain"/>
    <property type="match status" value="1"/>
</dbReference>
<accession>Q5P2V7</accession>
<dbReference type="RefSeq" id="WP_011238045.1">
    <property type="nucleotide sequence ID" value="NC_006513.1"/>
</dbReference>
<evidence type="ECO:0000256" key="12">
    <source>
        <dbReference type="ARBA" id="ARBA00023170"/>
    </source>
</evidence>
<keyword evidence="10 16" id="KW-0798">TonB box</keyword>
<feature type="domain" description="TonB-dependent receptor-like beta-barrel" evidence="18">
    <location>
        <begin position="276"/>
        <end position="662"/>
    </location>
</feature>
<name>Q5P2V7_AROAE</name>
<evidence type="ECO:0000313" key="20">
    <source>
        <dbReference type="EMBL" id="CAI08357.1"/>
    </source>
</evidence>
<keyword evidence="6 14" id="KW-0812">Transmembrane</keyword>
<evidence type="ECO:0000313" key="21">
    <source>
        <dbReference type="Proteomes" id="UP000006552"/>
    </source>
</evidence>
<dbReference type="PROSITE" id="PS52016">
    <property type="entry name" value="TONB_DEPENDENT_REC_3"/>
    <property type="match status" value="1"/>
</dbReference>
<feature type="domain" description="TonB-dependent receptor plug" evidence="19">
    <location>
        <begin position="56"/>
        <end position="152"/>
    </location>
</feature>
<evidence type="ECO:0000256" key="15">
    <source>
        <dbReference type="PROSITE-ProRule" id="PRU10144"/>
    </source>
</evidence>
<dbReference type="eggNOG" id="COG4774">
    <property type="taxonomic scope" value="Bacteria"/>
</dbReference>
<evidence type="ECO:0000256" key="14">
    <source>
        <dbReference type="PROSITE-ProRule" id="PRU01360"/>
    </source>
</evidence>
<dbReference type="CDD" id="cd01347">
    <property type="entry name" value="ligand_gated_channel"/>
    <property type="match status" value="1"/>
</dbReference>
<evidence type="ECO:0000256" key="7">
    <source>
        <dbReference type="ARBA" id="ARBA00022729"/>
    </source>
</evidence>
<evidence type="ECO:0000256" key="1">
    <source>
        <dbReference type="ARBA" id="ARBA00004571"/>
    </source>
</evidence>
<keyword evidence="12 20" id="KW-0675">Receptor</keyword>
<dbReference type="InterPro" id="IPR039426">
    <property type="entry name" value="TonB-dep_rcpt-like"/>
</dbReference>
<dbReference type="GO" id="GO:0015344">
    <property type="term" value="F:siderophore uptake transmembrane transporter activity"/>
    <property type="evidence" value="ECO:0007669"/>
    <property type="project" value="TreeGrafter"/>
</dbReference>
<dbReference type="STRING" id="76114.ebA3937"/>
<dbReference type="Gene3D" id="2.40.170.20">
    <property type="entry name" value="TonB-dependent receptor, beta-barrel domain"/>
    <property type="match status" value="1"/>
</dbReference>
<organism evidence="20 21">
    <name type="scientific">Aromatoleum aromaticum (strain DSM 19018 / LMG 30748 / EbN1)</name>
    <name type="common">Azoarcus sp. (strain EbN1)</name>
    <dbReference type="NCBI Taxonomy" id="76114"/>
    <lineage>
        <taxon>Bacteria</taxon>
        <taxon>Pseudomonadati</taxon>
        <taxon>Pseudomonadota</taxon>
        <taxon>Betaproteobacteria</taxon>
        <taxon>Rhodocyclales</taxon>
        <taxon>Rhodocyclaceae</taxon>
        <taxon>Aromatoleum</taxon>
    </lineage>
</organism>
<dbReference type="GO" id="GO:0009279">
    <property type="term" value="C:cell outer membrane"/>
    <property type="evidence" value="ECO:0007669"/>
    <property type="project" value="UniProtKB-SubCell"/>
</dbReference>
<feature type="chain" id="PRO_5004260701" evidence="17">
    <location>
        <begin position="25"/>
        <end position="699"/>
    </location>
</feature>
<dbReference type="InterPro" id="IPR036942">
    <property type="entry name" value="Beta-barrel_TonB_sf"/>
</dbReference>
<dbReference type="GO" id="GO:0015891">
    <property type="term" value="P:siderophore transport"/>
    <property type="evidence" value="ECO:0007669"/>
    <property type="project" value="InterPro"/>
</dbReference>
<keyword evidence="3 14" id="KW-0813">Transport</keyword>
<evidence type="ECO:0000256" key="10">
    <source>
        <dbReference type="ARBA" id="ARBA00023077"/>
    </source>
</evidence>
<dbReference type="Pfam" id="PF00593">
    <property type="entry name" value="TonB_dep_Rec_b-barrel"/>
    <property type="match status" value="1"/>
</dbReference>
<evidence type="ECO:0000256" key="9">
    <source>
        <dbReference type="ARBA" id="ARBA00023065"/>
    </source>
</evidence>
<keyword evidence="21" id="KW-1185">Reference proteome</keyword>
<dbReference type="PANTHER" id="PTHR32552:SF82">
    <property type="entry name" value="FCUA PROTEIN"/>
    <property type="match status" value="1"/>
</dbReference>
<dbReference type="NCBIfam" id="TIGR01783">
    <property type="entry name" value="TonB-siderophor"/>
    <property type="match status" value="1"/>
</dbReference>
<keyword evidence="13 14" id="KW-0998">Cell outer membrane</keyword>
<dbReference type="GO" id="GO:0038023">
    <property type="term" value="F:signaling receptor activity"/>
    <property type="evidence" value="ECO:0007669"/>
    <property type="project" value="InterPro"/>
</dbReference>
<dbReference type="InterPro" id="IPR012910">
    <property type="entry name" value="Plug_dom"/>
</dbReference>
<evidence type="ECO:0000256" key="4">
    <source>
        <dbReference type="ARBA" id="ARBA00022452"/>
    </source>
</evidence>
<dbReference type="InterPro" id="IPR010105">
    <property type="entry name" value="TonB_sidphr_rcpt"/>
</dbReference>
<feature type="short sequence motif" description="TonB C-terminal box" evidence="15">
    <location>
        <begin position="682"/>
        <end position="699"/>
    </location>
</feature>
<evidence type="ECO:0000256" key="5">
    <source>
        <dbReference type="ARBA" id="ARBA00022496"/>
    </source>
</evidence>
<keyword evidence="11 14" id="KW-0472">Membrane</keyword>
<dbReference type="OrthoDB" id="8732650at2"/>
<evidence type="ECO:0000256" key="2">
    <source>
        <dbReference type="ARBA" id="ARBA00009810"/>
    </source>
</evidence>
<evidence type="ECO:0000256" key="13">
    <source>
        <dbReference type="ARBA" id="ARBA00023237"/>
    </source>
</evidence>